<keyword evidence="2" id="KW-1185">Reference proteome</keyword>
<dbReference type="STRING" id="910347.SAMN05421773_101578"/>
<reference evidence="1 2" key="1">
    <citation type="submission" date="2016-10" db="EMBL/GenBank/DDBJ databases">
        <authorList>
            <person name="de Groot N.N."/>
        </authorList>
    </citation>
    <scope>NUCLEOTIDE SEQUENCE [LARGE SCALE GENOMIC DNA]</scope>
    <source>
        <strain evidence="1 2">CGMCC 4.5739</strain>
    </source>
</reference>
<dbReference type="Proteomes" id="UP000199207">
    <property type="component" value="Unassembled WGS sequence"/>
</dbReference>
<dbReference type="AlphaFoldDB" id="A0A1I1F2T2"/>
<organism evidence="1 2">
    <name type="scientific">Streptomyces aidingensis</name>
    <dbReference type="NCBI Taxonomy" id="910347"/>
    <lineage>
        <taxon>Bacteria</taxon>
        <taxon>Bacillati</taxon>
        <taxon>Actinomycetota</taxon>
        <taxon>Actinomycetes</taxon>
        <taxon>Kitasatosporales</taxon>
        <taxon>Streptomycetaceae</taxon>
        <taxon>Streptomyces</taxon>
    </lineage>
</organism>
<sequence length="50" mass="5285">MGFIKSGPVGAWRTGVWSPLRTLRPRIRRTALVRQDGPPAAAAAVTAAVT</sequence>
<dbReference type="EMBL" id="FOLM01000001">
    <property type="protein sequence ID" value="SFB93242.1"/>
    <property type="molecule type" value="Genomic_DNA"/>
</dbReference>
<evidence type="ECO:0000313" key="1">
    <source>
        <dbReference type="EMBL" id="SFB93242.1"/>
    </source>
</evidence>
<evidence type="ECO:0000313" key="2">
    <source>
        <dbReference type="Proteomes" id="UP000199207"/>
    </source>
</evidence>
<accession>A0A1I1F2T2</accession>
<proteinExistence type="predicted"/>
<gene>
    <name evidence="1" type="ORF">SAMN05421773_101578</name>
</gene>
<name>A0A1I1F2T2_9ACTN</name>
<protein>
    <submittedName>
        <fullName evidence="1">Uncharacterized protein</fullName>
    </submittedName>
</protein>